<keyword evidence="2" id="KW-1185">Reference proteome</keyword>
<evidence type="ECO:0000313" key="1">
    <source>
        <dbReference type="EMBL" id="KAI5674611.1"/>
    </source>
</evidence>
<organism evidence="1 2">
    <name type="scientific">Catharanthus roseus</name>
    <name type="common">Madagascar periwinkle</name>
    <name type="synonym">Vinca rosea</name>
    <dbReference type="NCBI Taxonomy" id="4058"/>
    <lineage>
        <taxon>Eukaryota</taxon>
        <taxon>Viridiplantae</taxon>
        <taxon>Streptophyta</taxon>
        <taxon>Embryophyta</taxon>
        <taxon>Tracheophyta</taxon>
        <taxon>Spermatophyta</taxon>
        <taxon>Magnoliopsida</taxon>
        <taxon>eudicotyledons</taxon>
        <taxon>Gunneridae</taxon>
        <taxon>Pentapetalae</taxon>
        <taxon>asterids</taxon>
        <taxon>lamiids</taxon>
        <taxon>Gentianales</taxon>
        <taxon>Apocynaceae</taxon>
        <taxon>Rauvolfioideae</taxon>
        <taxon>Vinceae</taxon>
        <taxon>Catharanthinae</taxon>
        <taxon>Catharanthus</taxon>
    </lineage>
</organism>
<name>A0ACC0BPL0_CATRO</name>
<reference evidence="2" key="1">
    <citation type="journal article" date="2023" name="Nat. Plants">
        <title>Single-cell RNA sequencing provides a high-resolution roadmap for understanding the multicellular compartmentation of specialized metabolism.</title>
        <authorList>
            <person name="Sun S."/>
            <person name="Shen X."/>
            <person name="Li Y."/>
            <person name="Li Y."/>
            <person name="Wang S."/>
            <person name="Li R."/>
            <person name="Zhang H."/>
            <person name="Shen G."/>
            <person name="Guo B."/>
            <person name="Wei J."/>
            <person name="Xu J."/>
            <person name="St-Pierre B."/>
            <person name="Chen S."/>
            <person name="Sun C."/>
        </authorList>
    </citation>
    <scope>NUCLEOTIDE SEQUENCE [LARGE SCALE GENOMIC DNA]</scope>
</reference>
<accession>A0ACC0BPL0</accession>
<sequence>MHLNGDVRRGVEMPPGEYSDHDLLIPSNLPSSSDGDLESQLTPRAGLKDLLKRLDRSFSNRRLSASRRISDADRRYHRRSSSASSPSHLDHGVNTFISSSNNGNVNRIGNVNVRDEEIVGDFSPPEWALLLIGCLLGLATGLCVAAFNRGVHVIHEWAWAGTPNEGAAWLRLQRLADTWHRILLIPVLGGVIVGMLHGLLEILGQIQHSNSSQGQGFDVLAGIFPTVKAIQAAVTLGTGCSLGPEGPSVDIGKSCAYGCSVMMENNKERRIALVAAGAAAGISSGFNAPVAGCFFAIETVLRPLRAENSPPFTTAMIILASVISSTVSNAVLGEKQAFTVPTYELKSAAELPLYLILGMLCGVVCLAFTYLVDWFSNAFQFVKEKFGISDVVCPALGGLGAGVIALRYPGILYWGFTNVDEILRTGKTASAPGIWLLAQLSAAKVVATSLCKGSGLVGGLYAPSLMIGAAVGAVFGGLAGELINSAIPGNAAVAQPQAYALVGMAATLASVCSVPLTSVLLLFELTKDYTILLPLLGAVGLAIWVPSVTNDSKEVEASEIASASRGYAVVSPSEDKNDDGIWRQAGHLELTVFGNSNDHEAIDSELFILEEMKVSQAMSSSFLKVSPNQTLKEALKYMNEGQQNCVIVVDAEDCLEGILTSGDIKRFLFKNSGGCSNSDSSLVDVNSYPVSSVCTRGISYRGRHCGLLTCYPDTDLTTAKQLMEAKDIKQLPVVNRGGDFPRERKRKIVAVLFYDSILQCLRDEIDKQKSIYQQRTENHQPENIGNGQ</sequence>
<dbReference type="EMBL" id="CM044703">
    <property type="protein sequence ID" value="KAI5674611.1"/>
    <property type="molecule type" value="Genomic_DNA"/>
</dbReference>
<comment type="caution">
    <text evidence="1">The sequence shown here is derived from an EMBL/GenBank/DDBJ whole genome shotgun (WGS) entry which is preliminary data.</text>
</comment>
<dbReference type="Proteomes" id="UP001060085">
    <property type="component" value="Linkage Group LG03"/>
</dbReference>
<proteinExistence type="predicted"/>
<evidence type="ECO:0000313" key="2">
    <source>
        <dbReference type="Proteomes" id="UP001060085"/>
    </source>
</evidence>
<protein>
    <submittedName>
        <fullName evidence="1">Uncharacterized protein</fullName>
    </submittedName>
</protein>
<gene>
    <name evidence="1" type="ORF">M9H77_14975</name>
</gene>